<feature type="transmembrane region" description="Helical" evidence="1">
    <location>
        <begin position="77"/>
        <end position="97"/>
    </location>
</feature>
<keyword evidence="1" id="KW-0472">Membrane</keyword>
<protein>
    <submittedName>
        <fullName evidence="2">Uncharacterized protein</fullName>
    </submittedName>
</protein>
<reference evidence="2 3" key="1">
    <citation type="submission" date="2018-10" db="EMBL/GenBank/DDBJ databases">
        <title>Horizontal transference of carbapenem resistance between Klebsiella pneumoniae and Kluyvera ascorbata during abdominal infection: a case report.</title>
        <authorList>
            <person name="Raro O.H.F."/>
            <person name="Lima-Morales D."/>
            <person name="Barth A.L."/>
            <person name="Paim T.G.S."/>
            <person name="Mott M.P."/>
            <person name="Riche C.V.W."/>
            <person name="Teixeira U.F."/>
            <person name="Waechter F."/>
            <person name="Dias C.A.G."/>
        </authorList>
    </citation>
    <scope>NUCLEOTIDE SEQUENCE [LARGE SCALE GENOMIC DNA]</scope>
    <source>
        <strain evidence="2 3">OT2</strain>
    </source>
</reference>
<evidence type="ECO:0000313" key="2">
    <source>
        <dbReference type="EMBL" id="ROU10095.1"/>
    </source>
</evidence>
<accession>A0A3N2RRQ4</accession>
<gene>
    <name evidence="2" type="ORF">EB837_22535</name>
</gene>
<comment type="caution">
    <text evidence="2">The sequence shown here is derived from an EMBL/GenBank/DDBJ whole genome shotgun (WGS) entry which is preliminary data.</text>
</comment>
<dbReference type="Proteomes" id="UP000268051">
    <property type="component" value="Unassembled WGS sequence"/>
</dbReference>
<proteinExistence type="predicted"/>
<dbReference type="AlphaFoldDB" id="A0A3N2RRQ4"/>
<evidence type="ECO:0000313" key="3">
    <source>
        <dbReference type="Proteomes" id="UP000268051"/>
    </source>
</evidence>
<dbReference type="EMBL" id="RHFN01000034">
    <property type="protein sequence ID" value="ROU10095.1"/>
    <property type="molecule type" value="Genomic_DNA"/>
</dbReference>
<feature type="transmembrane region" description="Helical" evidence="1">
    <location>
        <begin position="52"/>
        <end position="71"/>
    </location>
</feature>
<sequence>MPEYILTRPYLYQIITVSKLHQSRKSDYIFSHNKNSMELHQILPDNTRLRQFIIFSLFCPFGLFRAGAVTLKCPLPFPFAGATITALIGNTFHHSAIDRKAYKKFCPQNFLYENR</sequence>
<evidence type="ECO:0000256" key="1">
    <source>
        <dbReference type="SAM" id="Phobius"/>
    </source>
</evidence>
<organism evidence="2 3">
    <name type="scientific">Kluyvera ascorbata</name>
    <dbReference type="NCBI Taxonomy" id="51288"/>
    <lineage>
        <taxon>Bacteria</taxon>
        <taxon>Pseudomonadati</taxon>
        <taxon>Pseudomonadota</taxon>
        <taxon>Gammaproteobacteria</taxon>
        <taxon>Enterobacterales</taxon>
        <taxon>Enterobacteriaceae</taxon>
        <taxon>Kluyvera</taxon>
    </lineage>
</organism>
<keyword evidence="1" id="KW-0812">Transmembrane</keyword>
<keyword evidence="1" id="KW-1133">Transmembrane helix</keyword>
<name>A0A3N2RRQ4_9ENTR</name>